<organism evidence="2 3">
    <name type="scientific">Micropruina glycogenica</name>
    <dbReference type="NCBI Taxonomy" id="75385"/>
    <lineage>
        <taxon>Bacteria</taxon>
        <taxon>Bacillati</taxon>
        <taxon>Actinomycetota</taxon>
        <taxon>Actinomycetes</taxon>
        <taxon>Propionibacteriales</taxon>
        <taxon>Nocardioidaceae</taxon>
        <taxon>Micropruina</taxon>
    </lineage>
</organism>
<feature type="compositionally biased region" description="Low complexity" evidence="1">
    <location>
        <begin position="88"/>
        <end position="103"/>
    </location>
</feature>
<dbReference type="Proteomes" id="UP000238164">
    <property type="component" value="Chromosome 1"/>
</dbReference>
<name>A0A2N9JE30_9ACTN</name>
<evidence type="ECO:0000256" key="1">
    <source>
        <dbReference type="SAM" id="MobiDB-lite"/>
    </source>
</evidence>
<reference evidence="2 3" key="1">
    <citation type="submission" date="2018-02" db="EMBL/GenBank/DDBJ databases">
        <authorList>
            <person name="Cohen D.B."/>
            <person name="Kent A.D."/>
        </authorList>
    </citation>
    <scope>NUCLEOTIDE SEQUENCE [LARGE SCALE GENOMIC DNA]</scope>
    <source>
        <strain evidence="2">1</strain>
    </source>
</reference>
<sequence length="109" mass="10939">MMSAPISDACSPDQVSRASLKLSLSQASPGSRAISGGSCGGLTRGGSTGVIAVSARLIGPVDMCAHGLDKLDQRVEIPAFAGMTRGAGVGRRAAVTRRTGMRGPPSSRA</sequence>
<dbReference type="AlphaFoldDB" id="A0A2N9JE30"/>
<accession>A0A2N9JE30</accession>
<protein>
    <submittedName>
        <fullName evidence="2">Uncharacterized protein</fullName>
    </submittedName>
</protein>
<gene>
    <name evidence="2" type="ORF">MPLG2_0608</name>
</gene>
<proteinExistence type="predicted"/>
<keyword evidence="3" id="KW-1185">Reference proteome</keyword>
<feature type="region of interest" description="Disordered" evidence="1">
    <location>
        <begin position="88"/>
        <end position="109"/>
    </location>
</feature>
<dbReference type="EMBL" id="LT985188">
    <property type="protein sequence ID" value="SPD85644.1"/>
    <property type="molecule type" value="Genomic_DNA"/>
</dbReference>
<evidence type="ECO:0000313" key="2">
    <source>
        <dbReference type="EMBL" id="SPD85644.1"/>
    </source>
</evidence>
<evidence type="ECO:0000313" key="3">
    <source>
        <dbReference type="Proteomes" id="UP000238164"/>
    </source>
</evidence>
<dbReference type="KEGG" id="mgg:MPLG2_0608"/>